<dbReference type="GO" id="GO:0005886">
    <property type="term" value="C:plasma membrane"/>
    <property type="evidence" value="ECO:0007669"/>
    <property type="project" value="TreeGrafter"/>
</dbReference>
<dbReference type="EMBL" id="VLKN01000001">
    <property type="protein sequence ID" value="TWI05989.1"/>
    <property type="molecule type" value="Genomic_DNA"/>
</dbReference>
<keyword evidence="1" id="KW-0812">Transmembrane</keyword>
<evidence type="ECO:0000313" key="3">
    <source>
        <dbReference type="Proteomes" id="UP000315167"/>
    </source>
</evidence>
<dbReference type="OrthoDB" id="9097160at2"/>
<organism evidence="2 3">
    <name type="scientific">Luteimonas cucumeris</name>
    <dbReference type="NCBI Taxonomy" id="985012"/>
    <lineage>
        <taxon>Bacteria</taxon>
        <taxon>Pseudomonadati</taxon>
        <taxon>Pseudomonadota</taxon>
        <taxon>Gammaproteobacteria</taxon>
        <taxon>Lysobacterales</taxon>
        <taxon>Lysobacteraceae</taxon>
        <taxon>Luteimonas</taxon>
    </lineage>
</organism>
<dbReference type="Pfam" id="PF04657">
    <property type="entry name" value="DMT_YdcZ"/>
    <property type="match status" value="1"/>
</dbReference>
<accession>A0A562LE77</accession>
<feature type="transmembrane region" description="Helical" evidence="1">
    <location>
        <begin position="6"/>
        <end position="25"/>
    </location>
</feature>
<keyword evidence="1" id="KW-0472">Membrane</keyword>
<keyword evidence="3" id="KW-1185">Reference proteome</keyword>
<proteinExistence type="predicted"/>
<name>A0A562LE77_9GAMM</name>
<comment type="caution">
    <text evidence="2">The sequence shown here is derived from an EMBL/GenBank/DDBJ whole genome shotgun (WGS) entry which is preliminary data.</text>
</comment>
<feature type="transmembrane region" description="Helical" evidence="1">
    <location>
        <begin position="96"/>
        <end position="116"/>
    </location>
</feature>
<protein>
    <submittedName>
        <fullName evidence="2">Transporter family-2 protein</fullName>
    </submittedName>
</protein>
<keyword evidence="1" id="KW-1133">Transmembrane helix</keyword>
<dbReference type="AlphaFoldDB" id="A0A562LE77"/>
<feature type="transmembrane region" description="Helical" evidence="1">
    <location>
        <begin position="37"/>
        <end position="59"/>
    </location>
</feature>
<dbReference type="Proteomes" id="UP000315167">
    <property type="component" value="Unassembled WGS sequence"/>
</dbReference>
<reference evidence="2 3" key="1">
    <citation type="journal article" date="2015" name="Stand. Genomic Sci.">
        <title>Genomic Encyclopedia of Bacterial and Archaeal Type Strains, Phase III: the genomes of soil and plant-associated and newly described type strains.</title>
        <authorList>
            <person name="Whitman W.B."/>
            <person name="Woyke T."/>
            <person name="Klenk H.P."/>
            <person name="Zhou Y."/>
            <person name="Lilburn T.G."/>
            <person name="Beck B.J."/>
            <person name="De Vos P."/>
            <person name="Vandamme P."/>
            <person name="Eisen J.A."/>
            <person name="Garrity G."/>
            <person name="Hugenholtz P."/>
            <person name="Kyrpides N.C."/>
        </authorList>
    </citation>
    <scope>NUCLEOTIDE SEQUENCE [LARGE SCALE GENOMIC DNA]</scope>
    <source>
        <strain evidence="2 3">CGMCC 1.10821</strain>
    </source>
</reference>
<evidence type="ECO:0000256" key="1">
    <source>
        <dbReference type="SAM" id="Phobius"/>
    </source>
</evidence>
<feature type="transmembrane region" description="Helical" evidence="1">
    <location>
        <begin position="128"/>
        <end position="147"/>
    </location>
</feature>
<dbReference type="InterPro" id="IPR006750">
    <property type="entry name" value="YdcZ"/>
</dbReference>
<dbReference type="RefSeq" id="WP_144897798.1">
    <property type="nucleotide sequence ID" value="NZ_VLKN01000001.1"/>
</dbReference>
<dbReference type="PANTHER" id="PTHR34821:SF2">
    <property type="entry name" value="INNER MEMBRANE PROTEIN YDCZ"/>
    <property type="match status" value="1"/>
</dbReference>
<gene>
    <name evidence="2" type="ORF">IP90_00251</name>
</gene>
<feature type="transmembrane region" description="Helical" evidence="1">
    <location>
        <begin position="71"/>
        <end position="89"/>
    </location>
</feature>
<dbReference type="PANTHER" id="PTHR34821">
    <property type="entry name" value="INNER MEMBRANE PROTEIN YDCZ"/>
    <property type="match status" value="1"/>
</dbReference>
<evidence type="ECO:0000313" key="2">
    <source>
        <dbReference type="EMBL" id="TWI05989.1"/>
    </source>
</evidence>
<sequence length="153" mass="15539">MNAGSAWQLLLAVAIGALLPMEALMNARLGQATRGPLFAAMVTCLVGAATLAMLLAVVRPSASAPGSAGTLPTWLWFGGLLGATYLASATMLVPRLGAAGLICLVVLGQLLSSLLLDHYGVLNAPRPADAWRVIGAALVAGGALLVVQPWRDG</sequence>